<organism evidence="2 3">
    <name type="scientific">Acanthoscelides obtectus</name>
    <name type="common">Bean weevil</name>
    <name type="synonym">Bruchus obtectus</name>
    <dbReference type="NCBI Taxonomy" id="200917"/>
    <lineage>
        <taxon>Eukaryota</taxon>
        <taxon>Metazoa</taxon>
        <taxon>Ecdysozoa</taxon>
        <taxon>Arthropoda</taxon>
        <taxon>Hexapoda</taxon>
        <taxon>Insecta</taxon>
        <taxon>Pterygota</taxon>
        <taxon>Neoptera</taxon>
        <taxon>Endopterygota</taxon>
        <taxon>Coleoptera</taxon>
        <taxon>Polyphaga</taxon>
        <taxon>Cucujiformia</taxon>
        <taxon>Chrysomeloidea</taxon>
        <taxon>Chrysomelidae</taxon>
        <taxon>Bruchinae</taxon>
        <taxon>Bruchini</taxon>
        <taxon>Acanthoscelides</taxon>
    </lineage>
</organism>
<proteinExistence type="predicted"/>
<keyword evidence="3" id="KW-1185">Reference proteome</keyword>
<dbReference type="OrthoDB" id="7790442at2759"/>
<evidence type="ECO:0000313" key="3">
    <source>
        <dbReference type="Proteomes" id="UP001152888"/>
    </source>
</evidence>
<dbReference type="Proteomes" id="UP001152888">
    <property type="component" value="Unassembled WGS sequence"/>
</dbReference>
<evidence type="ECO:0000313" key="2">
    <source>
        <dbReference type="EMBL" id="CAH1971108.1"/>
    </source>
</evidence>
<accession>A0A9P0P4W2</accession>
<name>A0A9P0P4W2_ACAOB</name>
<dbReference type="EMBL" id="CAKOFQ010006782">
    <property type="protein sequence ID" value="CAH1971108.1"/>
    <property type="molecule type" value="Genomic_DNA"/>
</dbReference>
<comment type="caution">
    <text evidence="2">The sequence shown here is derived from an EMBL/GenBank/DDBJ whole genome shotgun (WGS) entry which is preliminary data.</text>
</comment>
<reference evidence="2" key="1">
    <citation type="submission" date="2022-03" db="EMBL/GenBank/DDBJ databases">
        <authorList>
            <person name="Sayadi A."/>
        </authorList>
    </citation>
    <scope>NUCLEOTIDE SEQUENCE</scope>
</reference>
<protein>
    <submittedName>
        <fullName evidence="2">Uncharacterized protein</fullName>
    </submittedName>
</protein>
<gene>
    <name evidence="2" type="ORF">ACAOBT_LOCUS9279</name>
</gene>
<feature type="compositionally biased region" description="Polar residues" evidence="1">
    <location>
        <begin position="90"/>
        <end position="111"/>
    </location>
</feature>
<evidence type="ECO:0000256" key="1">
    <source>
        <dbReference type="SAM" id="MobiDB-lite"/>
    </source>
</evidence>
<dbReference type="AlphaFoldDB" id="A0A9P0P4W2"/>
<sequence>MQPLDLAFMSPFKTYCSQEIETWLKNHIGIPFSVYQIGQLLDKAYLKAATAEVSVNGFRKSGIFPFNPFIFHAHDFAIHRQHEATPPPSTENDNTPDPEQITTTTPCLHRS</sequence>
<feature type="region of interest" description="Disordered" evidence="1">
    <location>
        <begin position="81"/>
        <end position="111"/>
    </location>
</feature>